<evidence type="ECO:0000256" key="3">
    <source>
        <dbReference type="ARBA" id="ARBA00022722"/>
    </source>
</evidence>
<evidence type="ECO:0000256" key="4">
    <source>
        <dbReference type="ARBA" id="ARBA00022801"/>
    </source>
</evidence>
<comment type="subcellular location">
    <subcellularLocation>
        <location evidence="7">Cytoplasm</location>
    </subcellularLocation>
</comment>
<dbReference type="InterPro" id="IPR011805">
    <property type="entry name" value="RNase_R"/>
</dbReference>
<dbReference type="Proteomes" id="UP000236075">
    <property type="component" value="Unassembled WGS sequence"/>
</dbReference>
<dbReference type="InterPro" id="IPR012340">
    <property type="entry name" value="NA-bd_OB-fold"/>
</dbReference>
<feature type="compositionally biased region" description="Basic and acidic residues" evidence="8">
    <location>
        <begin position="722"/>
        <end position="735"/>
    </location>
</feature>
<dbReference type="PANTHER" id="PTHR23355:SF9">
    <property type="entry name" value="DIS3-LIKE EXONUCLEASE 2"/>
    <property type="match status" value="1"/>
</dbReference>
<dbReference type="InterPro" id="IPR040476">
    <property type="entry name" value="CSD2"/>
</dbReference>
<feature type="domain" description="RNB" evidence="9">
    <location>
        <begin position="389"/>
        <end position="709"/>
    </location>
</feature>
<evidence type="ECO:0000256" key="2">
    <source>
        <dbReference type="ARBA" id="ARBA00022490"/>
    </source>
</evidence>
<dbReference type="SUPFAM" id="SSF50249">
    <property type="entry name" value="Nucleic acid-binding proteins"/>
    <property type="match status" value="1"/>
</dbReference>
<dbReference type="EC" id="3.1.13.1" evidence="7"/>
<reference evidence="10 11" key="1">
    <citation type="journal article" date="2017" name="BMC Genomics">
        <title>Genome sequencing of 39 Akkermansia muciniphila isolates reveals its population structure, genomic and functional diverisity, and global distribution in mammalian gut microbiotas.</title>
        <authorList>
            <person name="Guo X."/>
            <person name="Li S."/>
            <person name="Zhang J."/>
            <person name="Wu F."/>
            <person name="Li X."/>
            <person name="Wu D."/>
            <person name="Zhang M."/>
            <person name="Ou Z."/>
            <person name="Jie Z."/>
            <person name="Yan Q."/>
            <person name="Li P."/>
            <person name="Yi J."/>
            <person name="Peng Y."/>
        </authorList>
    </citation>
    <scope>NUCLEOTIDE SEQUENCE [LARGE SCALE GENOMIC DNA]</scope>
    <source>
        <strain evidence="10 11">GP28</strain>
    </source>
</reference>
<dbReference type="SMART" id="SM00955">
    <property type="entry name" value="RNB"/>
    <property type="match status" value="1"/>
</dbReference>
<dbReference type="PANTHER" id="PTHR23355">
    <property type="entry name" value="RIBONUCLEASE"/>
    <property type="match status" value="1"/>
</dbReference>
<dbReference type="Pfam" id="PF17876">
    <property type="entry name" value="CSD2"/>
    <property type="match status" value="1"/>
</dbReference>
<dbReference type="GO" id="GO:0005829">
    <property type="term" value="C:cytosol"/>
    <property type="evidence" value="ECO:0007669"/>
    <property type="project" value="TreeGrafter"/>
</dbReference>
<dbReference type="GO" id="GO:0003723">
    <property type="term" value="F:RNA binding"/>
    <property type="evidence" value="ECO:0007669"/>
    <property type="project" value="UniProtKB-UniRule"/>
</dbReference>
<dbReference type="GO" id="GO:0006402">
    <property type="term" value="P:mRNA catabolic process"/>
    <property type="evidence" value="ECO:0007669"/>
    <property type="project" value="TreeGrafter"/>
</dbReference>
<evidence type="ECO:0000313" key="11">
    <source>
        <dbReference type="Proteomes" id="UP000236075"/>
    </source>
</evidence>
<sequence>MPATPFFTASLVMSLKRSCTNSWACIIYFPSFHMMRNRRQPLPYKQHGGFIPNTLYAEKSKLGLRIKSVKTAGAPAGQKPLTNAACTARALKRRENLLMMASMGMENSFSRNFRKMNNSLKDRLIRHMEDGHYEPQSKSELARALNVDSRQKLDFRALVDQMEEEGKLVRLQKGRYALKRERRNLVHGMIRILRSGKILFLPRKGDPAAAALGWDTEAVPELELKPNHLGTALDGDRVAVRVERKAARGRRNIRRNRFSSPDADMKARVEEVTERARSRWLGVFRTGKNKPGRVLGDGVSSPSSIELAEKPAMEVLPGQLVSVEPITCGEEKKAPRGKIVEVLGYPDEPHVDMEAVIRKYGLSVEFPASVLRELETLPQTPSPGELARREDWTDRTVITIDPASARDFDDAISITATPSGWTLAVHIADVSHFVKPGGSLDGEALRRGNSTYLPDRVLPMLPPRLSDDLCSLRPDVVRLTKVCEMKFDKKGKMLRARFADAFIRSKARLTYQEAFAMLKGNDKGEVPSTVREAWNLASILRRNRYAKGALDLDFPEVRAVMDKDGRVTGIITEEYDESHQLIEECMLAANEAVALALKNGNRPTIYRVHEEPDSAKLFEFGQLCRLYGHPVHDIDQRQYLNELMKSIKGSPDEQLLKLALLKSLMRARYDTEPLGHYGLATPNYCHFTSPIRRYADLVVHRSLNPLLANPPKGAKGAGSTGRLEEDAEHISETERISASAEKNANRMKLFEWLEGQCYADHPEVHEALVTETRHFGVLLEIPRLQIKGLVKPDKLPGGRWVYEAFASRWKNDHGSVLCAGLRVPVIPVKVDREQQWADFAIVSREKPRQTGKTAFPTKQEKGISGRGRRNR</sequence>
<dbReference type="GO" id="GO:0008859">
    <property type="term" value="F:exoribonuclease II activity"/>
    <property type="evidence" value="ECO:0007669"/>
    <property type="project" value="UniProtKB-UniRule"/>
</dbReference>
<evidence type="ECO:0000256" key="5">
    <source>
        <dbReference type="ARBA" id="ARBA00022839"/>
    </source>
</evidence>
<dbReference type="InterPro" id="IPR050180">
    <property type="entry name" value="RNR_Ribonuclease"/>
</dbReference>
<proteinExistence type="inferred from homology"/>
<name>A0AAX0WHQ1_9BACT</name>
<keyword evidence="3 7" id="KW-0540">Nuclease</keyword>
<dbReference type="HAMAP" id="MF_01895">
    <property type="entry name" value="RNase_R"/>
    <property type="match status" value="1"/>
</dbReference>
<keyword evidence="2 7" id="KW-0963">Cytoplasm</keyword>
<evidence type="ECO:0000256" key="1">
    <source>
        <dbReference type="ARBA" id="ARBA00001849"/>
    </source>
</evidence>
<evidence type="ECO:0000256" key="7">
    <source>
        <dbReference type="HAMAP-Rule" id="MF_01895"/>
    </source>
</evidence>
<comment type="caution">
    <text evidence="10">The sequence shown here is derived from an EMBL/GenBank/DDBJ whole genome shotgun (WGS) entry which is preliminary data.</text>
</comment>
<feature type="region of interest" description="Disordered" evidence="8">
    <location>
        <begin position="847"/>
        <end position="871"/>
    </location>
</feature>
<comment type="function">
    <text evidence="7">3'-5' exoribonuclease that releases 5'-nucleoside monophosphates and is involved in maturation of structured RNAs.</text>
</comment>
<evidence type="ECO:0000256" key="6">
    <source>
        <dbReference type="ARBA" id="ARBA00022884"/>
    </source>
</evidence>
<organism evidence="10 11">
    <name type="scientific">Akkermansia muciniphila</name>
    <dbReference type="NCBI Taxonomy" id="239935"/>
    <lineage>
        <taxon>Bacteria</taxon>
        <taxon>Pseudomonadati</taxon>
        <taxon>Verrucomicrobiota</taxon>
        <taxon>Verrucomicrobiia</taxon>
        <taxon>Verrucomicrobiales</taxon>
        <taxon>Akkermansiaceae</taxon>
        <taxon>Akkermansia</taxon>
    </lineage>
</organism>
<evidence type="ECO:0000256" key="8">
    <source>
        <dbReference type="SAM" id="MobiDB-lite"/>
    </source>
</evidence>
<keyword evidence="6 7" id="KW-0694">RNA-binding</keyword>
<gene>
    <name evidence="7" type="primary">rnr</name>
    <name evidence="10" type="ORF">CXT95_11600</name>
</gene>
<evidence type="ECO:0000259" key="9">
    <source>
        <dbReference type="SMART" id="SM00955"/>
    </source>
</evidence>
<dbReference type="EMBL" id="PJLB01000013">
    <property type="protein sequence ID" value="PNC98914.1"/>
    <property type="molecule type" value="Genomic_DNA"/>
</dbReference>
<dbReference type="InterPro" id="IPR004476">
    <property type="entry name" value="RNase_II/RNase_R"/>
</dbReference>
<dbReference type="NCBIfam" id="TIGR00358">
    <property type="entry name" value="3_prime_RNase"/>
    <property type="match status" value="1"/>
</dbReference>
<dbReference type="Pfam" id="PF00773">
    <property type="entry name" value="RNB"/>
    <property type="match status" value="1"/>
</dbReference>
<feature type="region of interest" description="Disordered" evidence="8">
    <location>
        <begin position="709"/>
        <end position="738"/>
    </location>
</feature>
<keyword evidence="4 7" id="KW-0378">Hydrolase</keyword>
<comment type="similarity">
    <text evidence="7">Belongs to the RNR ribonuclease family. RNase R subfamily.</text>
</comment>
<evidence type="ECO:0000313" key="10">
    <source>
        <dbReference type="EMBL" id="PNC98914.1"/>
    </source>
</evidence>
<dbReference type="AlphaFoldDB" id="A0AAX0WHQ1"/>
<dbReference type="InterPro" id="IPR001900">
    <property type="entry name" value="RNase_II/R"/>
</dbReference>
<comment type="catalytic activity">
    <reaction evidence="1 7">
        <text>Exonucleolytic cleavage in the 3'- to 5'-direction to yield nucleoside 5'-phosphates.</text>
        <dbReference type="EC" id="3.1.13.1"/>
    </reaction>
</comment>
<protein>
    <recommendedName>
        <fullName evidence="7">Ribonuclease R</fullName>
        <shortName evidence="7">RNase R</shortName>
        <ecNumber evidence="7">3.1.13.1</ecNumber>
    </recommendedName>
</protein>
<keyword evidence="5 7" id="KW-0269">Exonuclease</keyword>
<accession>A0AAX0WHQ1</accession>